<dbReference type="InterPro" id="IPR036388">
    <property type="entry name" value="WH-like_DNA-bd_sf"/>
</dbReference>
<dbReference type="SUPFAM" id="SSF53850">
    <property type="entry name" value="Periplasmic binding protein-like II"/>
    <property type="match status" value="1"/>
</dbReference>
<dbReference type="FunFam" id="1.10.10.10:FF:000001">
    <property type="entry name" value="LysR family transcriptional regulator"/>
    <property type="match status" value="1"/>
</dbReference>
<dbReference type="GO" id="GO:0003700">
    <property type="term" value="F:DNA-binding transcription factor activity"/>
    <property type="evidence" value="ECO:0007669"/>
    <property type="project" value="InterPro"/>
</dbReference>
<comment type="similarity">
    <text evidence="1">Belongs to the LysR transcriptional regulatory family.</text>
</comment>
<evidence type="ECO:0000256" key="1">
    <source>
        <dbReference type="ARBA" id="ARBA00009437"/>
    </source>
</evidence>
<dbReference type="STRING" id="1508389.SAMN05444003_1501"/>
<evidence type="ECO:0000313" key="6">
    <source>
        <dbReference type="EMBL" id="SHG90745.1"/>
    </source>
</evidence>
<keyword evidence="2" id="KW-0805">Transcription regulation</keyword>
<evidence type="ECO:0000256" key="4">
    <source>
        <dbReference type="ARBA" id="ARBA00023163"/>
    </source>
</evidence>
<dbReference type="InterPro" id="IPR005119">
    <property type="entry name" value="LysR_subst-bd"/>
</dbReference>
<evidence type="ECO:0000256" key="3">
    <source>
        <dbReference type="ARBA" id="ARBA00023125"/>
    </source>
</evidence>
<dbReference type="InterPro" id="IPR000847">
    <property type="entry name" value="LysR_HTH_N"/>
</dbReference>
<name>A0A1M5NMS3_9RHOB</name>
<dbReference type="PROSITE" id="PS50931">
    <property type="entry name" value="HTH_LYSR"/>
    <property type="match status" value="1"/>
</dbReference>
<organism evidence="6 7">
    <name type="scientific">Cognatiyoonia sediminum</name>
    <dbReference type="NCBI Taxonomy" id="1508389"/>
    <lineage>
        <taxon>Bacteria</taxon>
        <taxon>Pseudomonadati</taxon>
        <taxon>Pseudomonadota</taxon>
        <taxon>Alphaproteobacteria</taxon>
        <taxon>Rhodobacterales</taxon>
        <taxon>Paracoccaceae</taxon>
        <taxon>Cognatiyoonia</taxon>
    </lineage>
</organism>
<dbReference type="RefSeq" id="WP_072900176.1">
    <property type="nucleotide sequence ID" value="NZ_FQXB01000001.1"/>
</dbReference>
<evidence type="ECO:0000256" key="2">
    <source>
        <dbReference type="ARBA" id="ARBA00023015"/>
    </source>
</evidence>
<evidence type="ECO:0000259" key="5">
    <source>
        <dbReference type="PROSITE" id="PS50931"/>
    </source>
</evidence>
<dbReference type="PANTHER" id="PTHR30537">
    <property type="entry name" value="HTH-TYPE TRANSCRIPTIONAL REGULATOR"/>
    <property type="match status" value="1"/>
</dbReference>
<proteinExistence type="inferred from homology"/>
<reference evidence="6 7" key="1">
    <citation type="submission" date="2016-11" db="EMBL/GenBank/DDBJ databases">
        <authorList>
            <person name="Jaros S."/>
            <person name="Januszkiewicz K."/>
            <person name="Wedrychowicz H."/>
        </authorList>
    </citation>
    <scope>NUCLEOTIDE SEQUENCE [LARGE SCALE GENOMIC DNA]</scope>
    <source>
        <strain evidence="6 7">DSM 28715</strain>
    </source>
</reference>
<feature type="domain" description="HTH lysR-type" evidence="5">
    <location>
        <begin position="1"/>
        <end position="59"/>
    </location>
</feature>
<sequence length="298" mass="32903">MNKLDGLDVFVAVVEAKSFAGAARKLGMPTTTVSAKVSRLEEQLGVSLLRRTTRKQSLTEAGDAYYRSCAPALQTIEQASAALQQNRSEPQGTLRMTAPPDIAQIALAPIIDTYLKRYPDVHVDLRVTNSFVDLVSEQVDLAIRIGELSDASLVIRTFTNGSLSLWAGSAYQAQFTLPTRPEDLERHRLIWLRTRQSKIDLMGPAGETLSLKSSGWLDVDDLQTLKHYVEQGLGIGLLPRFNLPNLQGDPDLIPVLPQYKTAPFRAVFAYTKQNFVPATVRSFIDTAADFARGRTKTI</sequence>
<dbReference type="CDD" id="cd08422">
    <property type="entry name" value="PBP2_CrgA_like"/>
    <property type="match status" value="1"/>
</dbReference>
<dbReference type="Gene3D" id="1.10.10.10">
    <property type="entry name" value="Winged helix-like DNA-binding domain superfamily/Winged helix DNA-binding domain"/>
    <property type="match status" value="1"/>
</dbReference>
<dbReference type="OrthoDB" id="9813056at2"/>
<evidence type="ECO:0000313" key="7">
    <source>
        <dbReference type="Proteomes" id="UP000184074"/>
    </source>
</evidence>
<dbReference type="Gene3D" id="3.40.190.290">
    <property type="match status" value="1"/>
</dbReference>
<accession>A0A1M5NMS3</accession>
<dbReference type="Proteomes" id="UP000184074">
    <property type="component" value="Unassembled WGS sequence"/>
</dbReference>
<dbReference type="GO" id="GO:0043565">
    <property type="term" value="F:sequence-specific DNA binding"/>
    <property type="evidence" value="ECO:0007669"/>
    <property type="project" value="TreeGrafter"/>
</dbReference>
<dbReference type="InterPro" id="IPR036390">
    <property type="entry name" value="WH_DNA-bd_sf"/>
</dbReference>
<dbReference type="EMBL" id="FQXB01000001">
    <property type="protein sequence ID" value="SHG90745.1"/>
    <property type="molecule type" value="Genomic_DNA"/>
</dbReference>
<dbReference type="Pfam" id="PF03466">
    <property type="entry name" value="LysR_substrate"/>
    <property type="match status" value="1"/>
</dbReference>
<dbReference type="PANTHER" id="PTHR30537:SF5">
    <property type="entry name" value="HTH-TYPE TRANSCRIPTIONAL ACTIVATOR TTDR-RELATED"/>
    <property type="match status" value="1"/>
</dbReference>
<keyword evidence="3" id="KW-0238">DNA-binding</keyword>
<dbReference type="SUPFAM" id="SSF46785">
    <property type="entry name" value="Winged helix' DNA-binding domain"/>
    <property type="match status" value="1"/>
</dbReference>
<dbReference type="GO" id="GO:0006351">
    <property type="term" value="P:DNA-templated transcription"/>
    <property type="evidence" value="ECO:0007669"/>
    <property type="project" value="TreeGrafter"/>
</dbReference>
<dbReference type="InterPro" id="IPR058163">
    <property type="entry name" value="LysR-type_TF_proteobact-type"/>
</dbReference>
<dbReference type="AlphaFoldDB" id="A0A1M5NMS3"/>
<dbReference type="Pfam" id="PF00126">
    <property type="entry name" value="HTH_1"/>
    <property type="match status" value="1"/>
</dbReference>
<gene>
    <name evidence="6" type="ORF">SAMN05444003_1501</name>
</gene>
<keyword evidence="4" id="KW-0804">Transcription</keyword>
<keyword evidence="7" id="KW-1185">Reference proteome</keyword>
<protein>
    <submittedName>
        <fullName evidence="6">Transcriptional regulator, LysR family</fullName>
    </submittedName>
</protein>